<protein>
    <submittedName>
        <fullName evidence="1">Uncharacterized protein</fullName>
    </submittedName>
</protein>
<name>A0ACC4DR49_PURLI</name>
<evidence type="ECO:0000313" key="1">
    <source>
        <dbReference type="EMBL" id="KAL3958588.1"/>
    </source>
</evidence>
<comment type="caution">
    <text evidence="1">The sequence shown here is derived from an EMBL/GenBank/DDBJ whole genome shotgun (WGS) entry which is preliminary data.</text>
</comment>
<evidence type="ECO:0000313" key="2">
    <source>
        <dbReference type="Proteomes" id="UP001638806"/>
    </source>
</evidence>
<accession>A0ACC4DR49</accession>
<proteinExistence type="predicted"/>
<sequence>MKLSTSQLLLAGMCAALPHYDSPRQRLLNGLDIPDKFLGKASKAANTNGRPYTPGHRDPYDSKVDPIGEDLDPRPWRNGLGASVLGPYNRDRSRQSPDMIRPPSTDHGNVANMRWSFTDSHTRIEEGGWTRQTTVRELPTSVELAGVNMRLDSGVIRELHWHKEAEWAYVLDGEVRVTALDYEGGNFIDDLKKGDLWYFPSGVPHSLQGLGENGTEFLLIFDDGHFSEESTFILTDWLAHTPKSVIAENFHLDPEVFKHLPAGEKYIFQGSKPGSIDEERPTGKHVKKSKYNFTHRMLDQEPKKTSGGEGNARTFDYMPGDVGIVPKNMGHFVENIGDEPVEMLEIFRSDQFRDFSLFQWMGETPQRMVLDHLFADDKEAGEKFWKEVQDAKKDEITKP</sequence>
<keyword evidence="2" id="KW-1185">Reference proteome</keyword>
<dbReference type="EMBL" id="JBGNUJ010000006">
    <property type="protein sequence ID" value="KAL3958588.1"/>
    <property type="molecule type" value="Genomic_DNA"/>
</dbReference>
<reference evidence="1" key="1">
    <citation type="submission" date="2024-12" db="EMBL/GenBank/DDBJ databases">
        <title>Comparative genomics and development of molecular markers within Purpureocillium lilacinum and among Purpureocillium species.</title>
        <authorList>
            <person name="Yeh Z.-Y."/>
            <person name="Ni N.-T."/>
            <person name="Lo P.-H."/>
            <person name="Mushyakhwo K."/>
            <person name="Lin C.-F."/>
            <person name="Nai Y.-S."/>
        </authorList>
    </citation>
    <scope>NUCLEOTIDE SEQUENCE</scope>
    <source>
        <strain evidence="1">NCHU-NPUST-175</strain>
    </source>
</reference>
<dbReference type="Proteomes" id="UP001638806">
    <property type="component" value="Unassembled WGS sequence"/>
</dbReference>
<gene>
    <name evidence="1" type="ORF">ACCO45_006750</name>
</gene>
<organism evidence="1 2">
    <name type="scientific">Purpureocillium lilacinum</name>
    <name type="common">Paecilomyces lilacinus</name>
    <dbReference type="NCBI Taxonomy" id="33203"/>
    <lineage>
        <taxon>Eukaryota</taxon>
        <taxon>Fungi</taxon>
        <taxon>Dikarya</taxon>
        <taxon>Ascomycota</taxon>
        <taxon>Pezizomycotina</taxon>
        <taxon>Sordariomycetes</taxon>
        <taxon>Hypocreomycetidae</taxon>
        <taxon>Hypocreales</taxon>
        <taxon>Ophiocordycipitaceae</taxon>
        <taxon>Purpureocillium</taxon>
    </lineage>
</organism>